<reference evidence="8 9" key="1">
    <citation type="submission" date="2020-05" db="EMBL/GenBank/DDBJ databases">
        <title>Electrophorus electricus (electric eel) genome, fEleEle1, primary haplotype.</title>
        <authorList>
            <person name="Myers G."/>
            <person name="Meyer A."/>
            <person name="Fedrigo O."/>
            <person name="Formenti G."/>
            <person name="Rhie A."/>
            <person name="Tracey A."/>
            <person name="Sims Y."/>
            <person name="Jarvis E.D."/>
        </authorList>
    </citation>
    <scope>NUCLEOTIDE SEQUENCE [LARGE SCALE GENOMIC DNA]</scope>
</reference>
<evidence type="ECO:0000256" key="1">
    <source>
        <dbReference type="ARBA" id="ARBA00008535"/>
    </source>
</evidence>
<comment type="similarity">
    <text evidence="1">Belongs to the TRAFAC class TrmE-Era-EngA-EngB-Septin-like GTPase superfamily. AIG1/Toc34/Toc159-like paraseptin GTPase family. IAN subfamily.</text>
</comment>
<dbReference type="Pfam" id="PF04548">
    <property type="entry name" value="AIG1"/>
    <property type="match status" value="2"/>
</dbReference>
<dbReference type="Gene3D" id="3.40.50.300">
    <property type="entry name" value="P-loop containing nucleotide triphosphate hydrolases"/>
    <property type="match status" value="2"/>
</dbReference>
<evidence type="ECO:0000313" key="8">
    <source>
        <dbReference type="Ensembl" id="ENSEEEP00000056433.1"/>
    </source>
</evidence>
<evidence type="ECO:0000256" key="3">
    <source>
        <dbReference type="ARBA" id="ARBA00023134"/>
    </source>
</evidence>
<keyword evidence="6" id="KW-0732">Signal</keyword>
<dbReference type="Proteomes" id="UP000314983">
    <property type="component" value="Chromosome 16"/>
</dbReference>
<evidence type="ECO:0000313" key="9">
    <source>
        <dbReference type="Proteomes" id="UP000314983"/>
    </source>
</evidence>
<reference evidence="8" key="3">
    <citation type="submission" date="2025-09" db="UniProtKB">
        <authorList>
            <consortium name="Ensembl"/>
        </authorList>
    </citation>
    <scope>IDENTIFICATION</scope>
</reference>
<dbReference type="PANTHER" id="PTHR10903:SF184">
    <property type="entry name" value="GTP-BINDING PROTEIN A"/>
    <property type="match status" value="1"/>
</dbReference>
<proteinExistence type="inferred from homology"/>
<feature type="compositionally biased region" description="Basic and acidic residues" evidence="4">
    <location>
        <begin position="25"/>
        <end position="48"/>
    </location>
</feature>
<keyword evidence="2" id="KW-0547">Nucleotide-binding</keyword>
<evidence type="ECO:0000256" key="6">
    <source>
        <dbReference type="SAM" id="SignalP"/>
    </source>
</evidence>
<feature type="signal peptide" evidence="6">
    <location>
        <begin position="1"/>
        <end position="19"/>
    </location>
</feature>
<dbReference type="GeneTree" id="ENSGT01140000282522"/>
<evidence type="ECO:0000259" key="7">
    <source>
        <dbReference type="Pfam" id="PF04548"/>
    </source>
</evidence>
<keyword evidence="3" id="KW-0342">GTP-binding</keyword>
<keyword evidence="5" id="KW-0472">Membrane</keyword>
<dbReference type="SUPFAM" id="SSF52540">
    <property type="entry name" value="P-loop containing nucleoside triphosphate hydrolases"/>
    <property type="match status" value="1"/>
</dbReference>
<evidence type="ECO:0000256" key="5">
    <source>
        <dbReference type="SAM" id="Phobius"/>
    </source>
</evidence>
<keyword evidence="5" id="KW-1133">Transmembrane helix</keyword>
<keyword evidence="9" id="KW-1185">Reference proteome</keyword>
<dbReference type="GO" id="GO:0005525">
    <property type="term" value="F:GTP binding"/>
    <property type="evidence" value="ECO:0007669"/>
    <property type="project" value="UniProtKB-KW"/>
</dbReference>
<dbReference type="InterPro" id="IPR027417">
    <property type="entry name" value="P-loop_NTPase"/>
</dbReference>
<dbReference type="InterPro" id="IPR045058">
    <property type="entry name" value="GIMA/IAN/Toc"/>
</dbReference>
<organism evidence="8 9">
    <name type="scientific">Electrophorus electricus</name>
    <name type="common">Electric eel</name>
    <name type="synonym">Gymnotus electricus</name>
    <dbReference type="NCBI Taxonomy" id="8005"/>
    <lineage>
        <taxon>Eukaryota</taxon>
        <taxon>Metazoa</taxon>
        <taxon>Chordata</taxon>
        <taxon>Craniata</taxon>
        <taxon>Vertebrata</taxon>
        <taxon>Euteleostomi</taxon>
        <taxon>Actinopterygii</taxon>
        <taxon>Neopterygii</taxon>
        <taxon>Teleostei</taxon>
        <taxon>Ostariophysi</taxon>
        <taxon>Gymnotiformes</taxon>
        <taxon>Gymnotoidei</taxon>
        <taxon>Gymnotidae</taxon>
        <taxon>Electrophorus</taxon>
    </lineage>
</organism>
<dbReference type="InterPro" id="IPR006703">
    <property type="entry name" value="G_AIG1"/>
</dbReference>
<dbReference type="AlphaFoldDB" id="A0AAY5EHQ6"/>
<reference evidence="8" key="2">
    <citation type="submission" date="2025-08" db="UniProtKB">
        <authorList>
            <consortium name="Ensembl"/>
        </authorList>
    </citation>
    <scope>IDENTIFICATION</scope>
</reference>
<sequence length="253" mass="28578">MVLLLGVVASFTVYCLVVPENNVSNDKEDQTRRGTEEKRDERRDGRTPQHELRLMLVGKTGVGKSASGNTILGEEFFRAELSPESLTNSCSSMTKVMEGFRVTVIDTPGKFGETVIKFTVVLFTGGDLLAGKPVDKCIDQTRELTKLVGMCGCGYHVFNNNDKGNRNKMLHKSFDSNYINAVLQKVERDTREKVERKSNEIIMEKQNKMDEITVKLRKCCPVGKGMFQDLFIISVILQFFFFRNMVYNLAAYG</sequence>
<feature type="chain" id="PRO_5044293268" description="AIG1-type G domain-containing protein" evidence="6">
    <location>
        <begin position="20"/>
        <end position="253"/>
    </location>
</feature>
<dbReference type="Ensembl" id="ENSEEET00000054321.1">
    <property type="protein sequence ID" value="ENSEEEP00000056433.1"/>
    <property type="gene ID" value="ENSEEEG00000027870.1"/>
</dbReference>
<feature type="transmembrane region" description="Helical" evidence="5">
    <location>
        <begin position="225"/>
        <end position="242"/>
    </location>
</feature>
<evidence type="ECO:0000256" key="2">
    <source>
        <dbReference type="ARBA" id="ARBA00022741"/>
    </source>
</evidence>
<feature type="domain" description="AIG1-type G" evidence="7">
    <location>
        <begin position="52"/>
        <end position="109"/>
    </location>
</feature>
<protein>
    <recommendedName>
        <fullName evidence="7">AIG1-type G domain-containing protein</fullName>
    </recommendedName>
</protein>
<evidence type="ECO:0000256" key="4">
    <source>
        <dbReference type="SAM" id="MobiDB-lite"/>
    </source>
</evidence>
<feature type="region of interest" description="Disordered" evidence="4">
    <location>
        <begin position="24"/>
        <end position="48"/>
    </location>
</feature>
<keyword evidence="5" id="KW-0812">Transmembrane</keyword>
<accession>A0AAY5EHQ6</accession>
<dbReference type="PANTHER" id="PTHR10903">
    <property type="entry name" value="GTPASE, IMAP FAMILY MEMBER-RELATED"/>
    <property type="match status" value="1"/>
</dbReference>
<name>A0AAY5EHQ6_ELEEL</name>
<feature type="domain" description="AIG1-type G" evidence="7">
    <location>
        <begin position="111"/>
        <end position="170"/>
    </location>
</feature>